<evidence type="ECO:0000313" key="3">
    <source>
        <dbReference type="Proteomes" id="UP001530377"/>
    </source>
</evidence>
<evidence type="ECO:0000256" key="1">
    <source>
        <dbReference type="SAM" id="MobiDB-lite"/>
    </source>
</evidence>
<feature type="region of interest" description="Disordered" evidence="1">
    <location>
        <begin position="1"/>
        <end position="133"/>
    </location>
</feature>
<comment type="caution">
    <text evidence="2">The sequence shown here is derived from an EMBL/GenBank/DDBJ whole genome shotgun (WGS) entry which is preliminary data.</text>
</comment>
<dbReference type="Gene3D" id="3.30.40.10">
    <property type="entry name" value="Zinc/RING finger domain, C3HC4 (zinc finger)"/>
    <property type="match status" value="1"/>
</dbReference>
<dbReference type="Proteomes" id="UP001530377">
    <property type="component" value="Unassembled WGS sequence"/>
</dbReference>
<organism evidence="2 3">
    <name type="scientific">Cyclostephanos tholiformis</name>
    <dbReference type="NCBI Taxonomy" id="382380"/>
    <lineage>
        <taxon>Eukaryota</taxon>
        <taxon>Sar</taxon>
        <taxon>Stramenopiles</taxon>
        <taxon>Ochrophyta</taxon>
        <taxon>Bacillariophyta</taxon>
        <taxon>Coscinodiscophyceae</taxon>
        <taxon>Thalassiosirophycidae</taxon>
        <taxon>Stephanodiscales</taxon>
        <taxon>Stephanodiscaceae</taxon>
        <taxon>Cyclostephanos</taxon>
    </lineage>
</organism>
<gene>
    <name evidence="2" type="ORF">ACHAXA_004408</name>
</gene>
<accession>A0ABD3RTR9</accession>
<protein>
    <submittedName>
        <fullName evidence="2">Uncharacterized protein</fullName>
    </submittedName>
</protein>
<feature type="region of interest" description="Disordered" evidence="1">
    <location>
        <begin position="357"/>
        <end position="386"/>
    </location>
</feature>
<proteinExistence type="predicted"/>
<feature type="compositionally biased region" description="Basic and acidic residues" evidence="1">
    <location>
        <begin position="189"/>
        <end position="203"/>
    </location>
</feature>
<feature type="non-terminal residue" evidence="2">
    <location>
        <position position="1"/>
    </location>
</feature>
<dbReference type="EMBL" id="JALLPB020000257">
    <property type="protein sequence ID" value="KAL3811500.1"/>
    <property type="molecule type" value="Genomic_DNA"/>
</dbReference>
<feature type="region of interest" description="Disordered" evidence="1">
    <location>
        <begin position="157"/>
        <end position="215"/>
    </location>
</feature>
<dbReference type="AlphaFoldDB" id="A0ABD3RTR9"/>
<feature type="compositionally biased region" description="Basic and acidic residues" evidence="1">
    <location>
        <begin position="368"/>
        <end position="380"/>
    </location>
</feature>
<sequence length="785" mass="85595">RMRGVVARSRRSRRSSRSRPSSCGTVRTVDVDEGGMEEDGGEEDVHVHDDMYEGGDDDDDDEGEDEGGYGEEREDGSEGELGGEEEEDDVSSSTRERLEEDEEELLPFVGRESRGGDVIDRIEEDGDGKVATLSPGCTVMAVRMHVLDSRTMRRLYVYPPSTTNSPDATTSHPPSLPSTDDHPEEESDDSARRIRHEPSDRHDRPIRRRSRHRRKNGDRPTLTFLEITSPFVGYVLCVLHTYPLALPGLPEDFVNVVVDEPDNDDDHNELNAAATTRRIRRESRIICPKRNWLWRVNFYPDGAIVRSGLELSADPVMTLPYGSVCRVTRKVVNLMGLNRLGIETTTATTTTTTTMTTTSPAMMDADDDGGKGGDEGEANNRENPTSPASVVVVEGYISQFLNPLSGQRGSIACPVPFPLPALYEVTHPKGVDVHSGVELSTNRIGHAPCGTMLSIVGRGYTEHPREDCVERLKLAGGGGWISSRGDYPVSSMTTAQSDDNGYDGHSEERVEDPKLLVRMVGIDASFDPNDPGKFHLDRTMRVMEELKLGSSSDQGIGGGSKGTMTSIGISGSGNGTVSANDDAESALILSRNEMSTTGLANTYNLSQTMRSLAYNTVLKDIGERPRQEHQLSPVRISLSCDDDSNAQLKMSLKNGQSVTRGITAAAVSSKSQRSSGVYGGGAIYFSPLPSSSSSSSNCLSSRYNTIDAIRESSSVFVDCHGRGDPNNKCLICLSDERTSTVVHGETGHIACCLACARILKARGDNLQQQSYFFCIIHCFYKHTMN</sequence>
<feature type="compositionally biased region" description="Basic residues" evidence="1">
    <location>
        <begin position="204"/>
        <end position="215"/>
    </location>
</feature>
<evidence type="ECO:0000313" key="2">
    <source>
        <dbReference type="EMBL" id="KAL3811500.1"/>
    </source>
</evidence>
<dbReference type="InterPro" id="IPR013083">
    <property type="entry name" value="Znf_RING/FYVE/PHD"/>
</dbReference>
<reference evidence="2 3" key="1">
    <citation type="submission" date="2024-10" db="EMBL/GenBank/DDBJ databases">
        <title>Updated reference genomes for cyclostephanoid diatoms.</title>
        <authorList>
            <person name="Roberts W.R."/>
            <person name="Alverson A.J."/>
        </authorList>
    </citation>
    <scope>NUCLEOTIDE SEQUENCE [LARGE SCALE GENOMIC DNA]</scope>
    <source>
        <strain evidence="2 3">AJA228-03</strain>
    </source>
</reference>
<feature type="compositionally biased region" description="Acidic residues" evidence="1">
    <location>
        <begin position="52"/>
        <end position="90"/>
    </location>
</feature>
<feature type="compositionally biased region" description="Basic and acidic residues" evidence="1">
    <location>
        <begin position="111"/>
        <end position="121"/>
    </location>
</feature>
<feature type="compositionally biased region" description="Basic residues" evidence="1">
    <location>
        <begin position="1"/>
        <end position="17"/>
    </location>
</feature>
<feature type="compositionally biased region" description="Polar residues" evidence="1">
    <location>
        <begin position="160"/>
        <end position="173"/>
    </location>
</feature>
<name>A0ABD3RTR9_9STRA</name>
<feature type="compositionally biased region" description="Acidic residues" evidence="1">
    <location>
        <begin position="31"/>
        <end position="42"/>
    </location>
</feature>
<keyword evidence="3" id="KW-1185">Reference proteome</keyword>